<keyword evidence="7 10" id="KW-0648">Protein biosynthesis</keyword>
<dbReference type="SMART" id="SM00836">
    <property type="entry name" value="DALR_1"/>
    <property type="match status" value="1"/>
</dbReference>
<evidence type="ECO:0000256" key="6">
    <source>
        <dbReference type="ARBA" id="ARBA00022840"/>
    </source>
</evidence>
<dbReference type="InterPro" id="IPR015944">
    <property type="entry name" value="Gly-tRNA-synth_bsu"/>
</dbReference>
<dbReference type="GO" id="GO:0005524">
    <property type="term" value="F:ATP binding"/>
    <property type="evidence" value="ECO:0007669"/>
    <property type="project" value="UniProtKB-UniRule"/>
</dbReference>
<accession>A0A1W1VI28</accession>
<evidence type="ECO:0000256" key="7">
    <source>
        <dbReference type="ARBA" id="ARBA00022917"/>
    </source>
</evidence>
<dbReference type="EMBL" id="LT838272">
    <property type="protein sequence ID" value="SMB93012.1"/>
    <property type="molecule type" value="Genomic_DNA"/>
</dbReference>
<evidence type="ECO:0000259" key="11">
    <source>
        <dbReference type="SMART" id="SM00836"/>
    </source>
</evidence>
<dbReference type="HAMAP" id="MF_00255">
    <property type="entry name" value="Gly_tRNA_synth_beta"/>
    <property type="match status" value="1"/>
</dbReference>
<comment type="catalytic activity">
    <reaction evidence="9 10">
        <text>tRNA(Gly) + glycine + ATP = glycyl-tRNA(Gly) + AMP + diphosphate</text>
        <dbReference type="Rhea" id="RHEA:16013"/>
        <dbReference type="Rhea" id="RHEA-COMP:9664"/>
        <dbReference type="Rhea" id="RHEA-COMP:9683"/>
        <dbReference type="ChEBI" id="CHEBI:30616"/>
        <dbReference type="ChEBI" id="CHEBI:33019"/>
        <dbReference type="ChEBI" id="CHEBI:57305"/>
        <dbReference type="ChEBI" id="CHEBI:78442"/>
        <dbReference type="ChEBI" id="CHEBI:78522"/>
        <dbReference type="ChEBI" id="CHEBI:456215"/>
        <dbReference type="EC" id="6.1.1.14"/>
    </reaction>
</comment>
<keyword evidence="13" id="KW-1185">Reference proteome</keyword>
<dbReference type="STRING" id="698762.SAMN00808754_0767"/>
<proteinExistence type="inferred from homology"/>
<protein>
    <recommendedName>
        <fullName evidence="10">Glycine--tRNA ligase beta subunit</fullName>
        <ecNumber evidence="10">6.1.1.14</ecNumber>
    </recommendedName>
    <alternativeName>
        <fullName evidence="10">Glycyl-tRNA synthetase beta subunit</fullName>
        <shortName evidence="10">GlyRS</shortName>
    </alternativeName>
</protein>
<organism evidence="12 13">
    <name type="scientific">Thermanaeromonas toyohensis ToBE</name>
    <dbReference type="NCBI Taxonomy" id="698762"/>
    <lineage>
        <taxon>Bacteria</taxon>
        <taxon>Bacillati</taxon>
        <taxon>Bacillota</taxon>
        <taxon>Clostridia</taxon>
        <taxon>Neomoorellales</taxon>
        <taxon>Neomoorellaceae</taxon>
        <taxon>Thermanaeromonas</taxon>
    </lineage>
</organism>
<name>A0A1W1VI28_9FIRM</name>
<evidence type="ECO:0000256" key="8">
    <source>
        <dbReference type="ARBA" id="ARBA00023146"/>
    </source>
</evidence>
<dbReference type="GO" id="GO:0006426">
    <property type="term" value="P:glycyl-tRNA aminoacylation"/>
    <property type="evidence" value="ECO:0007669"/>
    <property type="project" value="UniProtKB-UniRule"/>
</dbReference>
<dbReference type="PANTHER" id="PTHR30075">
    <property type="entry name" value="GLYCYL-TRNA SYNTHETASE"/>
    <property type="match status" value="1"/>
</dbReference>
<dbReference type="PANTHER" id="PTHR30075:SF2">
    <property type="entry name" value="GLYCINE--TRNA LIGASE, CHLOROPLASTIC_MITOCHONDRIAL 2"/>
    <property type="match status" value="1"/>
</dbReference>
<dbReference type="PROSITE" id="PS50861">
    <property type="entry name" value="AA_TRNA_LIGASE_II_GLYAB"/>
    <property type="match status" value="1"/>
</dbReference>
<dbReference type="InterPro" id="IPR006194">
    <property type="entry name" value="Gly-tRNA-synth_heterodimer"/>
</dbReference>
<evidence type="ECO:0000256" key="2">
    <source>
        <dbReference type="ARBA" id="ARBA00008226"/>
    </source>
</evidence>
<dbReference type="Proteomes" id="UP000192569">
    <property type="component" value="Chromosome I"/>
</dbReference>
<comment type="subunit">
    <text evidence="10">Tetramer of two alpha and two beta subunits.</text>
</comment>
<dbReference type="GO" id="GO:0006420">
    <property type="term" value="P:arginyl-tRNA aminoacylation"/>
    <property type="evidence" value="ECO:0007669"/>
    <property type="project" value="InterPro"/>
</dbReference>
<keyword evidence="6 10" id="KW-0067">ATP-binding</keyword>
<evidence type="ECO:0000256" key="5">
    <source>
        <dbReference type="ARBA" id="ARBA00022741"/>
    </source>
</evidence>
<evidence type="ECO:0000256" key="3">
    <source>
        <dbReference type="ARBA" id="ARBA00022490"/>
    </source>
</evidence>
<keyword evidence="3 10" id="KW-0963">Cytoplasm</keyword>
<comment type="subcellular location">
    <subcellularLocation>
        <location evidence="1 10">Cytoplasm</location>
    </subcellularLocation>
</comment>
<dbReference type="Pfam" id="PF02092">
    <property type="entry name" value="tRNA_synt_2f"/>
    <property type="match status" value="1"/>
</dbReference>
<dbReference type="NCBIfam" id="TIGR00211">
    <property type="entry name" value="glyS"/>
    <property type="match status" value="1"/>
</dbReference>
<keyword evidence="4 10" id="KW-0436">Ligase</keyword>
<evidence type="ECO:0000256" key="9">
    <source>
        <dbReference type="ARBA" id="ARBA00047937"/>
    </source>
</evidence>
<evidence type="ECO:0000313" key="13">
    <source>
        <dbReference type="Proteomes" id="UP000192569"/>
    </source>
</evidence>
<gene>
    <name evidence="10" type="primary">glyS</name>
    <name evidence="12" type="ORF">SAMN00808754_0767</name>
</gene>
<dbReference type="RefSeq" id="WP_084664208.1">
    <property type="nucleotide sequence ID" value="NZ_LT838272.1"/>
</dbReference>
<dbReference type="InterPro" id="IPR008909">
    <property type="entry name" value="DALR_anticod-bd"/>
</dbReference>
<dbReference type="AlphaFoldDB" id="A0A1W1VI28"/>
<keyword evidence="8 10" id="KW-0030">Aminoacyl-tRNA synthetase</keyword>
<feature type="domain" description="DALR anticodon binding" evidence="11">
    <location>
        <begin position="585"/>
        <end position="693"/>
    </location>
</feature>
<keyword evidence="5 10" id="KW-0547">Nucleotide-binding</keyword>
<evidence type="ECO:0000256" key="4">
    <source>
        <dbReference type="ARBA" id="ARBA00022598"/>
    </source>
</evidence>
<dbReference type="GO" id="GO:0005829">
    <property type="term" value="C:cytosol"/>
    <property type="evidence" value="ECO:0007669"/>
    <property type="project" value="TreeGrafter"/>
</dbReference>
<comment type="similarity">
    <text evidence="2 10">Belongs to the class-II aminoacyl-tRNA synthetase family.</text>
</comment>
<dbReference type="SUPFAM" id="SSF109604">
    <property type="entry name" value="HD-domain/PDEase-like"/>
    <property type="match status" value="1"/>
</dbReference>
<dbReference type="Pfam" id="PF05746">
    <property type="entry name" value="DALR_1"/>
    <property type="match status" value="1"/>
</dbReference>
<evidence type="ECO:0000313" key="12">
    <source>
        <dbReference type="EMBL" id="SMB93012.1"/>
    </source>
</evidence>
<evidence type="ECO:0000256" key="1">
    <source>
        <dbReference type="ARBA" id="ARBA00004496"/>
    </source>
</evidence>
<sequence>MARDFILEIGTEEMPARVIPSTLEQLEELASNLFREERLVYQNLVAYATPRRLVLYVTGLAEEQEELVKEVKGPPVRTAFTPEGQPTRAALGFAQSQGVAVEELVIRSLPGGDYVFAIKKEVGRPTLEALPGILTKLVEGLNFPRPMRWGDLDWRFIRPVRWLLALFGSEVVPWELAGLKADRFTYGHRFLAPGPHPVPSPQAYFQVLEKNYVIVDHRRRRQLIWQQVQNLAQEANGRVEEDPELLEEITFLVEYPTALLGRIEEKYLNLPEEVVTTPMRGHQRYFPVRDGQGKLLPLFIAVHNGTKTYVDNIRPGYEKVLKARLADAAFFYQEDRKSPLASKVAKLKEILFQENLGTMLDKTRRIKQLSLYLARVLDLPDKIYPYIERTAELAKADLVTNMVYEFPELQGIMGYYYATADGEEREVCEGIRQHYWPRFSGDRIPESLTGMVVGLADRLDTLVGCFACGLIPTGSQDPYGLRRQALGMVIMAVELGLKFSLTEAISTAYKTYMNERIVLPRSLEEVKEELMQFFRGRMEYILSEKGVRYDVADAVLAVGWDDLADSYARARDLETFRQEGDFAGLHTAFTRAFNLARQAPEKAEVLEESCLTEEAERRLYLALQEARAKVLPYLAQGDYLKALQILTSLREPIDVFFDKVLVMAPDPEVRRNRLALLQGVTNLVLQVADFSRLVPA</sequence>
<dbReference type="OrthoDB" id="9775440at2"/>
<dbReference type="EC" id="6.1.1.14" evidence="10"/>
<dbReference type="GO" id="GO:0004814">
    <property type="term" value="F:arginine-tRNA ligase activity"/>
    <property type="evidence" value="ECO:0007669"/>
    <property type="project" value="InterPro"/>
</dbReference>
<evidence type="ECO:0000256" key="10">
    <source>
        <dbReference type="HAMAP-Rule" id="MF_00255"/>
    </source>
</evidence>
<dbReference type="PRINTS" id="PR01045">
    <property type="entry name" value="TRNASYNTHGB"/>
</dbReference>
<dbReference type="GO" id="GO:0004820">
    <property type="term" value="F:glycine-tRNA ligase activity"/>
    <property type="evidence" value="ECO:0007669"/>
    <property type="project" value="UniProtKB-UniRule"/>
</dbReference>
<reference evidence="12 13" key="1">
    <citation type="submission" date="2017-04" db="EMBL/GenBank/DDBJ databases">
        <authorList>
            <person name="Afonso C.L."/>
            <person name="Miller P.J."/>
            <person name="Scott M.A."/>
            <person name="Spackman E."/>
            <person name="Goraichik I."/>
            <person name="Dimitrov K.M."/>
            <person name="Suarez D.L."/>
            <person name="Swayne D.E."/>
        </authorList>
    </citation>
    <scope>NUCLEOTIDE SEQUENCE [LARGE SCALE GENOMIC DNA]</scope>
    <source>
        <strain evidence="12 13">ToBE</strain>
    </source>
</reference>